<evidence type="ECO:0000259" key="1">
    <source>
        <dbReference type="Pfam" id="PF01507"/>
    </source>
</evidence>
<proteinExistence type="predicted"/>
<dbReference type="InterPro" id="IPR021845">
    <property type="entry name" value="DUF3440"/>
</dbReference>
<dbReference type="HOGENOM" id="CLU_036373_0_0_12"/>
<sequence length="439" mass="52457">MQRRYESINVYEAFQQRLQFIFAEFENIFVAFSGGKDSALLLHLLMDYKKKHNLSTEIGVFHQDFEAQYQATTEYIESVFERYLSEIDPYWVCLPMAVRTAVSSYQMYWYPWDDKKKDIWVRPLPDKPYVIHQGNNPFYLYKYRMLQEDLAKQFGRWYKKIHGDKKTVCLLGIRAEESLQRYSGFVNKRYGYKEQCWISKQFKDVWAASPLYDWSVSDVWTAYYKFDYPYNKLYDLYYKAGLKPSQMRVASPFNEYAKDSLNLYRILEPQTWTKLVGRVHGANFAAVYGKTKALGYRNLTLPEGHTWKSYTQFLLSTLPVRLRHSYMEKFKTSIQFWHYTGGGLPEAAIEELFEKGYKIYKNGVSNYTLDKKTRVVFLQKIPDDTDDIRSTKDIPSWKRMCYCILKNDHLCRFMGFGLSRQEQNKINLIRKKYKGLEEW</sequence>
<dbReference type="EMBL" id="CP002696">
    <property type="protein sequence ID" value="AEE15790.1"/>
    <property type="molecule type" value="Genomic_DNA"/>
</dbReference>
<dbReference type="SUPFAM" id="SSF52402">
    <property type="entry name" value="Adenine nucleotide alpha hydrolases-like"/>
    <property type="match status" value="1"/>
</dbReference>
<dbReference type="Proteomes" id="UP000006546">
    <property type="component" value="Chromosome"/>
</dbReference>
<evidence type="ECO:0000313" key="2">
    <source>
        <dbReference type="EMBL" id="AEE15790.1"/>
    </source>
</evidence>
<dbReference type="KEGG" id="tbe:Trebr_0343"/>
<organism evidence="2 3">
    <name type="scientific">Treponema brennaborense (strain DSM 12168 / CIP 105900 / DD5/3)</name>
    <dbReference type="NCBI Taxonomy" id="906968"/>
    <lineage>
        <taxon>Bacteria</taxon>
        <taxon>Pseudomonadati</taxon>
        <taxon>Spirochaetota</taxon>
        <taxon>Spirochaetia</taxon>
        <taxon>Spirochaetales</taxon>
        <taxon>Treponemataceae</taxon>
        <taxon>Treponema</taxon>
    </lineage>
</organism>
<dbReference type="Gene3D" id="3.40.50.620">
    <property type="entry name" value="HUPs"/>
    <property type="match status" value="1"/>
</dbReference>
<dbReference type="STRING" id="906968.Trebr_0343"/>
<reference evidence="3" key="1">
    <citation type="submission" date="2011-04" db="EMBL/GenBank/DDBJ databases">
        <title>The complete genome of Treponema brennaborense DSM 12168.</title>
        <authorList>
            <person name="Lucas S."/>
            <person name="Han J."/>
            <person name="Lapidus A."/>
            <person name="Bruce D."/>
            <person name="Goodwin L."/>
            <person name="Pitluck S."/>
            <person name="Peters L."/>
            <person name="Kyrpides N."/>
            <person name="Mavromatis K."/>
            <person name="Ivanova N."/>
            <person name="Mikhailova N."/>
            <person name="Pagani I."/>
            <person name="Teshima H."/>
            <person name="Detter J.C."/>
            <person name="Tapia R."/>
            <person name="Han C."/>
            <person name="Land M."/>
            <person name="Hauser L."/>
            <person name="Markowitz V."/>
            <person name="Cheng J.-F."/>
            <person name="Hugenholtz P."/>
            <person name="Woyke T."/>
            <person name="Wu D."/>
            <person name="Gronow S."/>
            <person name="Wellnitz S."/>
            <person name="Brambilla E."/>
            <person name="Klenk H.-P."/>
            <person name="Eisen J.A."/>
        </authorList>
    </citation>
    <scope>NUCLEOTIDE SEQUENCE [LARGE SCALE GENOMIC DNA]</scope>
    <source>
        <strain evidence="3">DSM 12168 / CIP 105900 / DD5/3</strain>
    </source>
</reference>
<gene>
    <name evidence="2" type="ordered locus">Trebr_0343</name>
</gene>
<dbReference type="AlphaFoldDB" id="F4LN04"/>
<dbReference type="GO" id="GO:0071453">
    <property type="term" value="P:cellular response to oxygen levels"/>
    <property type="evidence" value="ECO:0007669"/>
    <property type="project" value="TreeGrafter"/>
</dbReference>
<dbReference type="PANTHER" id="PTHR30083:SF0">
    <property type="entry name" value="3'-PHOSPHOADENOSINE 5'-PHOSPHOSULFATE SULFOTRANSFERASE (PAPS REDUCTASE)_FAD SYNTHETASE"/>
    <property type="match status" value="1"/>
</dbReference>
<dbReference type="InterPro" id="IPR002500">
    <property type="entry name" value="PAPS_reduct_dom"/>
</dbReference>
<dbReference type="PANTHER" id="PTHR30083">
    <property type="entry name" value="TRANSCRIPTIONAL REGULATOR-RELATED"/>
    <property type="match status" value="1"/>
</dbReference>
<keyword evidence="3" id="KW-1185">Reference proteome</keyword>
<evidence type="ECO:0000313" key="3">
    <source>
        <dbReference type="Proteomes" id="UP000006546"/>
    </source>
</evidence>
<dbReference type="Pfam" id="PF01507">
    <property type="entry name" value="PAPS_reduct"/>
    <property type="match status" value="1"/>
</dbReference>
<dbReference type="Pfam" id="PF11922">
    <property type="entry name" value="DUF3440"/>
    <property type="match status" value="1"/>
</dbReference>
<feature type="domain" description="Phosphoadenosine phosphosulphate reductase" evidence="1">
    <location>
        <begin position="27"/>
        <end position="238"/>
    </location>
</feature>
<dbReference type="InterPro" id="IPR014729">
    <property type="entry name" value="Rossmann-like_a/b/a_fold"/>
</dbReference>
<dbReference type="eggNOG" id="COG3969">
    <property type="taxonomic scope" value="Bacteria"/>
</dbReference>
<dbReference type="GO" id="GO:0003824">
    <property type="term" value="F:catalytic activity"/>
    <property type="evidence" value="ECO:0007669"/>
    <property type="project" value="InterPro"/>
</dbReference>
<name>F4LN04_TREBD</name>
<dbReference type="RefSeq" id="WP_013757509.1">
    <property type="nucleotide sequence ID" value="NC_015500.1"/>
</dbReference>
<protein>
    <submittedName>
        <fullName evidence="2">PP-loop domain protein</fullName>
    </submittedName>
</protein>
<accession>F4LN04</accession>
<dbReference type="OrthoDB" id="9774475at2"/>